<feature type="transmembrane region" description="Helical" evidence="8">
    <location>
        <begin position="379"/>
        <end position="400"/>
    </location>
</feature>
<feature type="transmembrane region" description="Helical" evidence="8">
    <location>
        <begin position="445"/>
        <end position="471"/>
    </location>
</feature>
<dbReference type="GO" id="GO:0022857">
    <property type="term" value="F:transmembrane transporter activity"/>
    <property type="evidence" value="ECO:0007669"/>
    <property type="project" value="UniProtKB-UniRule"/>
</dbReference>
<keyword evidence="6 8" id="KW-0472">Membrane</keyword>
<dbReference type="Pfam" id="PF06808">
    <property type="entry name" value="DctM"/>
    <property type="match status" value="2"/>
</dbReference>
<evidence type="ECO:0000313" key="11">
    <source>
        <dbReference type="Proteomes" id="UP000264589"/>
    </source>
</evidence>
<feature type="transmembrane region" description="Helical" evidence="8">
    <location>
        <begin position="156"/>
        <end position="180"/>
    </location>
</feature>
<evidence type="ECO:0000313" key="10">
    <source>
        <dbReference type="EMBL" id="RFB04247.1"/>
    </source>
</evidence>
<feature type="transmembrane region" description="Helical" evidence="8">
    <location>
        <begin position="420"/>
        <end position="438"/>
    </location>
</feature>
<feature type="transmembrane region" description="Helical" evidence="8">
    <location>
        <begin position="116"/>
        <end position="144"/>
    </location>
</feature>
<dbReference type="InterPro" id="IPR010656">
    <property type="entry name" value="DctM"/>
</dbReference>
<keyword evidence="5 8" id="KW-1133">Transmembrane helix</keyword>
<proteinExistence type="predicted"/>
<dbReference type="PANTHER" id="PTHR33362:SF7">
    <property type="entry name" value="SLL1103 PROTEIN"/>
    <property type="match status" value="1"/>
</dbReference>
<keyword evidence="4 8" id="KW-0812">Transmembrane</keyword>
<keyword evidence="3 7" id="KW-0997">Cell inner membrane</keyword>
<comment type="caution">
    <text evidence="10">The sequence shown here is derived from an EMBL/GenBank/DDBJ whole genome shotgun (WGS) entry which is preliminary data.</text>
</comment>
<gene>
    <name evidence="10" type="ORF">DX908_02470</name>
</gene>
<dbReference type="InterPro" id="IPR004681">
    <property type="entry name" value="TRAP_DctM"/>
</dbReference>
<feature type="domain" description="TRAP C4-dicarboxylate transport system permease DctM subunit" evidence="9">
    <location>
        <begin position="21"/>
        <end position="336"/>
    </location>
</feature>
<evidence type="ECO:0000256" key="4">
    <source>
        <dbReference type="ARBA" id="ARBA00022692"/>
    </source>
</evidence>
<feature type="transmembrane region" description="Helical" evidence="8">
    <location>
        <begin position="344"/>
        <end position="367"/>
    </location>
</feature>
<evidence type="ECO:0000256" key="7">
    <source>
        <dbReference type="RuleBase" id="RU369079"/>
    </source>
</evidence>
<keyword evidence="11" id="KW-1185">Reference proteome</keyword>
<dbReference type="AlphaFoldDB" id="A0A371RFM3"/>
<reference evidence="10 11" key="1">
    <citation type="submission" date="2018-08" db="EMBL/GenBank/DDBJ databases">
        <title>Parvularcula sp. SM1705, isolated from surface water of the South Sea China.</title>
        <authorList>
            <person name="Sun L."/>
        </authorList>
    </citation>
    <scope>NUCLEOTIDE SEQUENCE [LARGE SCALE GENOMIC DNA]</scope>
    <source>
        <strain evidence="10 11">SM1705</strain>
    </source>
</reference>
<keyword evidence="7" id="KW-0813">Transport</keyword>
<comment type="subcellular location">
    <subcellularLocation>
        <location evidence="1 7">Cell inner membrane</location>
        <topology evidence="1 7">Multi-pass membrane protein</topology>
    </subcellularLocation>
</comment>
<dbReference type="InParanoid" id="A0A371RFM3"/>
<evidence type="ECO:0000256" key="3">
    <source>
        <dbReference type="ARBA" id="ARBA00022519"/>
    </source>
</evidence>
<accession>A0A371RFM3</accession>
<evidence type="ECO:0000256" key="2">
    <source>
        <dbReference type="ARBA" id="ARBA00022475"/>
    </source>
</evidence>
<evidence type="ECO:0000256" key="6">
    <source>
        <dbReference type="ARBA" id="ARBA00023136"/>
    </source>
</evidence>
<feature type="transmembrane region" description="Helical" evidence="8">
    <location>
        <begin position="68"/>
        <end position="90"/>
    </location>
</feature>
<feature type="transmembrane region" description="Helical" evidence="8">
    <location>
        <begin position="505"/>
        <end position="527"/>
    </location>
</feature>
<feature type="transmembrane region" description="Helical" evidence="8">
    <location>
        <begin position="36"/>
        <end position="56"/>
    </location>
</feature>
<name>A0A371RFM3_9PROT</name>
<dbReference type="GO" id="GO:0005886">
    <property type="term" value="C:plasma membrane"/>
    <property type="evidence" value="ECO:0007669"/>
    <property type="project" value="UniProtKB-SubCell"/>
</dbReference>
<sequence>MVDNLILCFCACANWLDIAMVITLCVLLLAGFPAAFTLAGVALLYGLLGLAVGAFDPAFIAEPFPIRIFGIVNNQVLLALPMFILMGVILERSKIAEELLDTMAKLFGAMRGGLGISVMLVGALLAASTGIVGATVVTMGLLSLPTMLKRGYDPGLASGTIAAAGTLGQIIPPSIVLILLGDVISNAYQESQLAQGIFAPRAVSVGDLFAGALIPGLLLVVIYLLYIGGVALFRGSKAPAVPANEHIVLSEIGPKLLGTLIPPLLLIIAVLGSILAGKATATEAASIGAIGALLIAGSRRDMAQGFARLLSMAGILAIVVLVILNETIDLRLGRDVISGIEQTGIVLAFIACAVLAAGILCAGLSLLKRSVLWPVLTKTAEVNGMVFTILIGAALFSLVFRGLGGDDTIAAALSQTPGGVVGAMIVVMLVLFVLGFFLDFIEITLVAIPLVAPALLTMGLDPIWLGVMLAVNLQTSFLTPPFGFALFYLRGVAPPEVRTMQIYKGALPFVLIQILMLGILALFPQLATALPHAIYGN</sequence>
<feature type="transmembrane region" description="Helical" evidence="8">
    <location>
        <begin position="477"/>
        <end position="493"/>
    </location>
</feature>
<dbReference type="PANTHER" id="PTHR33362">
    <property type="entry name" value="SIALIC ACID TRAP TRANSPORTER PERMEASE PROTEIN SIAT-RELATED"/>
    <property type="match status" value="1"/>
</dbReference>
<evidence type="ECO:0000256" key="8">
    <source>
        <dbReference type="SAM" id="Phobius"/>
    </source>
</evidence>
<evidence type="ECO:0000256" key="1">
    <source>
        <dbReference type="ARBA" id="ARBA00004429"/>
    </source>
</evidence>
<evidence type="ECO:0000256" key="5">
    <source>
        <dbReference type="ARBA" id="ARBA00022989"/>
    </source>
</evidence>
<feature type="transmembrane region" description="Helical" evidence="8">
    <location>
        <begin position="208"/>
        <end position="235"/>
    </location>
</feature>
<feature type="transmembrane region" description="Helical" evidence="8">
    <location>
        <begin position="7"/>
        <end position="30"/>
    </location>
</feature>
<feature type="transmembrane region" description="Helical" evidence="8">
    <location>
        <begin position="305"/>
        <end position="324"/>
    </location>
</feature>
<protein>
    <submittedName>
        <fullName evidence="10">Tripartite transporter</fullName>
    </submittedName>
</protein>
<feature type="domain" description="TRAP C4-dicarboxylate transport system permease DctM subunit" evidence="9">
    <location>
        <begin position="364"/>
        <end position="526"/>
    </location>
</feature>
<keyword evidence="2" id="KW-1003">Cell membrane</keyword>
<organism evidence="10 11">
    <name type="scientific">Parvularcula marina</name>
    <dbReference type="NCBI Taxonomy" id="2292771"/>
    <lineage>
        <taxon>Bacteria</taxon>
        <taxon>Pseudomonadati</taxon>
        <taxon>Pseudomonadota</taxon>
        <taxon>Alphaproteobacteria</taxon>
        <taxon>Parvularculales</taxon>
        <taxon>Parvularculaceae</taxon>
        <taxon>Parvularcula</taxon>
    </lineage>
</organism>
<feature type="transmembrane region" description="Helical" evidence="8">
    <location>
        <begin position="256"/>
        <end position="275"/>
    </location>
</feature>
<dbReference type="EMBL" id="QUQO01000001">
    <property type="protein sequence ID" value="RFB04247.1"/>
    <property type="molecule type" value="Genomic_DNA"/>
</dbReference>
<dbReference type="OrthoDB" id="7339120at2"/>
<feature type="transmembrane region" description="Helical" evidence="8">
    <location>
        <begin position="281"/>
        <end position="298"/>
    </location>
</feature>
<dbReference type="RefSeq" id="WP_116390875.1">
    <property type="nucleotide sequence ID" value="NZ_QUQO01000001.1"/>
</dbReference>
<dbReference type="Proteomes" id="UP000264589">
    <property type="component" value="Unassembled WGS sequence"/>
</dbReference>
<evidence type="ECO:0000259" key="9">
    <source>
        <dbReference type="Pfam" id="PF06808"/>
    </source>
</evidence>
<comment type="function">
    <text evidence="7">Part of the tripartite ATP-independent periplasmic (TRAP) transport system.</text>
</comment>